<name>A0A026W6V4_OOCBI</name>
<proteinExistence type="predicted"/>
<dbReference type="Pfam" id="PF21033">
    <property type="entry name" value="RMD1-3"/>
    <property type="match status" value="1"/>
</dbReference>
<dbReference type="InterPro" id="IPR011990">
    <property type="entry name" value="TPR-like_helical_dom_sf"/>
</dbReference>
<evidence type="ECO:0000256" key="10">
    <source>
        <dbReference type="SAM" id="MobiDB-lite"/>
    </source>
</evidence>
<dbReference type="GO" id="GO:0097431">
    <property type="term" value="C:mitotic spindle pole"/>
    <property type="evidence" value="ECO:0007669"/>
    <property type="project" value="TreeGrafter"/>
</dbReference>
<keyword evidence="3" id="KW-0963">Cytoplasm</keyword>
<reference evidence="11 13" key="1">
    <citation type="journal article" date="2014" name="Curr. Biol.">
        <title>The genome of the clonal raider ant Cerapachys biroi.</title>
        <authorList>
            <person name="Oxley P.R."/>
            <person name="Ji L."/>
            <person name="Fetter-Pruneda I."/>
            <person name="McKenzie S.K."/>
            <person name="Li C."/>
            <person name="Hu H."/>
            <person name="Zhang G."/>
            <person name="Kronauer D.J."/>
        </authorList>
    </citation>
    <scope>NUCLEOTIDE SEQUENCE [LARGE SCALE GENOMIC DNA]</scope>
</reference>
<evidence type="ECO:0000256" key="2">
    <source>
        <dbReference type="ARBA" id="ARBA00011375"/>
    </source>
</evidence>
<evidence type="ECO:0000256" key="6">
    <source>
        <dbReference type="ARBA" id="ARBA00023212"/>
    </source>
</evidence>
<keyword evidence="4" id="KW-0677">Repeat</keyword>
<dbReference type="PANTHER" id="PTHR16056">
    <property type="entry name" value="REGULATOR OF MICROTUBULE DYNAMICS PROTEIN"/>
    <property type="match status" value="1"/>
</dbReference>
<dbReference type="Proteomes" id="UP000279307">
    <property type="component" value="Chromosome 4"/>
</dbReference>
<dbReference type="GO" id="GO:0005876">
    <property type="term" value="C:spindle microtubule"/>
    <property type="evidence" value="ECO:0007669"/>
    <property type="project" value="TreeGrafter"/>
</dbReference>
<reference evidence="12 14" key="2">
    <citation type="journal article" date="2018" name="Genome Res.">
        <title>The genomic architecture and molecular evolution of ant odorant receptors.</title>
        <authorList>
            <person name="McKenzie S.K."/>
            <person name="Kronauer D.J.C."/>
        </authorList>
    </citation>
    <scope>NUCLEOTIDE SEQUENCE [LARGE SCALE GENOMIC DNA]</scope>
    <source>
        <strain evidence="12">Clonal line C1</strain>
    </source>
</reference>
<evidence type="ECO:0000313" key="12">
    <source>
        <dbReference type="EMBL" id="RLU23659.1"/>
    </source>
</evidence>
<dbReference type="Proteomes" id="UP000053097">
    <property type="component" value="Unassembled WGS sequence"/>
</dbReference>
<evidence type="ECO:0000256" key="5">
    <source>
        <dbReference type="ARBA" id="ARBA00022803"/>
    </source>
</evidence>
<keyword evidence="5 9" id="KW-0802">TPR repeat</keyword>
<comment type="subunit">
    <text evidence="2">Interacts with microtubules.</text>
</comment>
<dbReference type="STRING" id="2015173.A0A026W6V4"/>
<gene>
    <name evidence="12" type="ORF">DMN91_003865</name>
    <name evidence="11" type="ORF">X777_09547</name>
</gene>
<dbReference type="OMA" id="KDVEILW"/>
<dbReference type="OrthoDB" id="69711at2759"/>
<feature type="repeat" description="TPR" evidence="9">
    <location>
        <begin position="243"/>
        <end position="276"/>
    </location>
</feature>
<dbReference type="PANTHER" id="PTHR16056:SF16">
    <property type="entry name" value="REGULATOR OF MICROTUBULE DYNAMICS PROTEIN 1"/>
    <property type="match status" value="1"/>
</dbReference>
<evidence type="ECO:0000256" key="4">
    <source>
        <dbReference type="ARBA" id="ARBA00022737"/>
    </source>
</evidence>
<dbReference type="GO" id="GO:0008017">
    <property type="term" value="F:microtubule binding"/>
    <property type="evidence" value="ECO:0007669"/>
    <property type="project" value="TreeGrafter"/>
</dbReference>
<evidence type="ECO:0000256" key="7">
    <source>
        <dbReference type="ARBA" id="ARBA00039966"/>
    </source>
</evidence>
<feature type="compositionally biased region" description="Basic and acidic residues" evidence="10">
    <location>
        <begin position="276"/>
        <end position="286"/>
    </location>
</feature>
<dbReference type="InterPro" id="IPR019734">
    <property type="entry name" value="TPR_rpt"/>
</dbReference>
<accession>A0A026W6V4</accession>
<dbReference type="EMBL" id="QOIP01000004">
    <property type="protein sequence ID" value="RLU23659.1"/>
    <property type="molecule type" value="Genomic_DNA"/>
</dbReference>
<dbReference type="SUPFAM" id="SSF48452">
    <property type="entry name" value="TPR-like"/>
    <property type="match status" value="1"/>
</dbReference>
<comment type="subcellular location">
    <subcellularLocation>
        <location evidence="1">Cytoplasm</location>
        <location evidence="1">Cytoskeleton</location>
    </subcellularLocation>
</comment>
<evidence type="ECO:0000256" key="8">
    <source>
        <dbReference type="ARBA" id="ARBA00041958"/>
    </source>
</evidence>
<reference evidence="12" key="3">
    <citation type="submission" date="2018-07" db="EMBL/GenBank/DDBJ databases">
        <authorList>
            <person name="Mckenzie S.K."/>
            <person name="Kronauer D.J.C."/>
        </authorList>
    </citation>
    <scope>NUCLEOTIDE SEQUENCE</scope>
    <source>
        <strain evidence="12">Clonal line C1</strain>
    </source>
</reference>
<evidence type="ECO:0000256" key="9">
    <source>
        <dbReference type="PROSITE-ProRule" id="PRU00339"/>
    </source>
</evidence>
<evidence type="ECO:0000256" key="3">
    <source>
        <dbReference type="ARBA" id="ARBA00022490"/>
    </source>
</evidence>
<dbReference type="EMBL" id="KK107372">
    <property type="protein sequence ID" value="EZA51790.1"/>
    <property type="molecule type" value="Genomic_DNA"/>
</dbReference>
<keyword evidence="6" id="KW-0206">Cytoskeleton</keyword>
<dbReference type="AlphaFoldDB" id="A0A026W6V4"/>
<keyword evidence="13" id="KW-1185">Reference proteome</keyword>
<evidence type="ECO:0000256" key="1">
    <source>
        <dbReference type="ARBA" id="ARBA00004245"/>
    </source>
</evidence>
<protein>
    <recommendedName>
        <fullName evidence="7">Regulator of microtubule dynamics protein 1</fullName>
    </recommendedName>
    <alternativeName>
        <fullName evidence="8">Protein FAM82B</fullName>
    </alternativeName>
</protein>
<dbReference type="InterPro" id="IPR049039">
    <property type="entry name" value="RMD1-3_a_helical_rpt"/>
</dbReference>
<dbReference type="Gene3D" id="1.25.40.10">
    <property type="entry name" value="Tetratricopeptide repeat domain"/>
    <property type="match status" value="1"/>
</dbReference>
<dbReference type="GO" id="GO:0005739">
    <property type="term" value="C:mitochondrion"/>
    <property type="evidence" value="ECO:0007669"/>
    <property type="project" value="TreeGrafter"/>
</dbReference>
<organism evidence="11 13">
    <name type="scientific">Ooceraea biroi</name>
    <name type="common">Clonal raider ant</name>
    <name type="synonym">Cerapachys biroi</name>
    <dbReference type="NCBI Taxonomy" id="2015173"/>
    <lineage>
        <taxon>Eukaryota</taxon>
        <taxon>Metazoa</taxon>
        <taxon>Ecdysozoa</taxon>
        <taxon>Arthropoda</taxon>
        <taxon>Hexapoda</taxon>
        <taxon>Insecta</taxon>
        <taxon>Pterygota</taxon>
        <taxon>Neoptera</taxon>
        <taxon>Endopterygota</taxon>
        <taxon>Hymenoptera</taxon>
        <taxon>Apocrita</taxon>
        <taxon>Aculeata</taxon>
        <taxon>Formicoidea</taxon>
        <taxon>Formicidae</taxon>
        <taxon>Dorylinae</taxon>
        <taxon>Ooceraea</taxon>
    </lineage>
</organism>
<evidence type="ECO:0000313" key="14">
    <source>
        <dbReference type="Proteomes" id="UP000279307"/>
    </source>
</evidence>
<evidence type="ECO:0000313" key="13">
    <source>
        <dbReference type="Proteomes" id="UP000053097"/>
    </source>
</evidence>
<evidence type="ECO:0000313" key="11">
    <source>
        <dbReference type="EMBL" id="EZA51790.1"/>
    </source>
</evidence>
<feature type="region of interest" description="Disordered" evidence="10">
    <location>
        <begin position="276"/>
        <end position="295"/>
    </location>
</feature>
<sequence>MLLQRLYRITRCSRDLRRIIPCKNIHSTFKKESNVQAVGKLWVTSPFIIMGMWSVTKTKNEEETQVAGQVLIAKADVLFDQGDYKGVYDLLSKYEDSKDVEILWRLSRVIYKMSETANDVEARKLIYHGYDLVRVALGIQEDHFAVQKWMSVFLNSKSSLDGTKAHLKELYNIKKHMLRASELNPTDATTLYMLGYWCYEISNLAWYQRKIASALFTEPPTSSFEEALMYHKNAEEVDPNFYSHNLLMLGKTYLKLDRKEEAIKYLKKTVEYPAKNDDDQKAKQEAQKILSSISG</sequence>
<dbReference type="PROSITE" id="PS50005">
    <property type="entry name" value="TPR"/>
    <property type="match status" value="1"/>
</dbReference>